<dbReference type="EMBL" id="DTFF01000038">
    <property type="protein sequence ID" value="HGI87550.1"/>
    <property type="molecule type" value="Genomic_DNA"/>
</dbReference>
<protein>
    <submittedName>
        <fullName evidence="1">Uncharacterized protein</fullName>
    </submittedName>
</protein>
<reference evidence="1" key="1">
    <citation type="journal article" date="2020" name="mSystems">
        <title>Genome- and Community-Level Interaction Insights into Carbon Utilization and Element Cycling Functions of Hydrothermarchaeota in Hydrothermal Sediment.</title>
        <authorList>
            <person name="Zhou Z."/>
            <person name="Liu Y."/>
            <person name="Xu W."/>
            <person name="Pan J."/>
            <person name="Luo Z.H."/>
            <person name="Li M."/>
        </authorList>
    </citation>
    <scope>NUCLEOTIDE SEQUENCE [LARGE SCALE GENOMIC DNA]</scope>
    <source>
        <strain evidence="1">SpSt-732</strain>
    </source>
</reference>
<proteinExistence type="predicted"/>
<comment type="caution">
    <text evidence="1">The sequence shown here is derived from an EMBL/GenBank/DDBJ whole genome shotgun (WGS) entry which is preliminary data.</text>
</comment>
<dbReference type="AlphaFoldDB" id="A0A7C4FHB9"/>
<evidence type="ECO:0000313" key="1">
    <source>
        <dbReference type="EMBL" id="HGI87550.1"/>
    </source>
</evidence>
<name>A0A7C4FHB9_9CREN</name>
<sequence>MSMTIPKSHRDFLNRVYLLNRVTVTRLKKEFNLTDHRRLVKIISSLRTRFGIHLWIDVLQQKLGLGLTAVVLRRSRPGVLRGLDRVGYILTYSIPYIRSFSYTIDGNFLLVFQNPLNSKILYSESRKDVVKAIYSFDFILRSKPLPDLLQSLVSSDYSYLVERGLDEALMNRYEIAKEYALSPARFDGVDLAILDVAEPKPEIGLRNLALEVSKELGKRFSAAQIERHITKHVESLVLGYRVARLKASGAPNYSSTLVTYCKDAMNFCSRAISHPFVFSCVGSSSSGLVGVSIKGFGGVHELFIASMSQAFPSYSCEPCIDIINSFTAPPYFVFFGVPRPRPAERKAGLDVEAEYDSTSRSWALEIDLNRVIEVILRVVE</sequence>
<organism evidence="1">
    <name type="scientific">Ignisphaera aggregans</name>
    <dbReference type="NCBI Taxonomy" id="334771"/>
    <lineage>
        <taxon>Archaea</taxon>
        <taxon>Thermoproteota</taxon>
        <taxon>Thermoprotei</taxon>
        <taxon>Desulfurococcales</taxon>
        <taxon>Desulfurococcaceae</taxon>
        <taxon>Ignisphaera</taxon>
    </lineage>
</organism>
<gene>
    <name evidence="1" type="ORF">ENV14_04060</name>
</gene>
<accession>A0A7C4FHB9</accession>